<accession>A0A6I3M1X7</accession>
<protein>
    <submittedName>
        <fullName evidence="1">Uncharacterized protein</fullName>
    </submittedName>
</protein>
<name>A0A6I3M1X7_9MICO</name>
<reference evidence="1 2" key="1">
    <citation type="submission" date="2019-11" db="EMBL/GenBank/DDBJ databases">
        <title>Agromyces kandeliae sp. nov., isolated from mangrove soil.</title>
        <authorList>
            <person name="Wang R."/>
        </authorList>
    </citation>
    <scope>NUCLEOTIDE SEQUENCE [LARGE SCALE GENOMIC DNA]</scope>
    <source>
        <strain evidence="1 2">JCM 11433</strain>
    </source>
</reference>
<evidence type="ECO:0000313" key="1">
    <source>
        <dbReference type="EMBL" id="MTH66898.1"/>
    </source>
</evidence>
<dbReference type="RefSeq" id="WP_155050032.1">
    <property type="nucleotide sequence ID" value="NZ_BAAAIB010000001.1"/>
</dbReference>
<comment type="caution">
    <text evidence="1">The sequence shown here is derived from an EMBL/GenBank/DDBJ whole genome shotgun (WGS) entry which is preliminary data.</text>
</comment>
<dbReference type="InterPro" id="IPR006311">
    <property type="entry name" value="TAT_signal"/>
</dbReference>
<keyword evidence="2" id="KW-1185">Reference proteome</keyword>
<dbReference type="OrthoDB" id="5008033at2"/>
<organism evidence="1 2">
    <name type="scientific">Agromyces bracchium</name>
    <dbReference type="NCBI Taxonomy" id="88376"/>
    <lineage>
        <taxon>Bacteria</taxon>
        <taxon>Bacillati</taxon>
        <taxon>Actinomycetota</taxon>
        <taxon>Actinomycetes</taxon>
        <taxon>Micrococcales</taxon>
        <taxon>Microbacteriaceae</taxon>
        <taxon>Agromyces</taxon>
    </lineage>
</organism>
<evidence type="ECO:0000313" key="2">
    <source>
        <dbReference type="Proteomes" id="UP000433071"/>
    </source>
</evidence>
<proteinExistence type="predicted"/>
<dbReference type="PROSITE" id="PS51318">
    <property type="entry name" value="TAT"/>
    <property type="match status" value="1"/>
</dbReference>
<dbReference type="EMBL" id="WMLB01000003">
    <property type="protein sequence ID" value="MTH66898.1"/>
    <property type="molecule type" value="Genomic_DNA"/>
</dbReference>
<dbReference type="Proteomes" id="UP000433071">
    <property type="component" value="Unassembled WGS sequence"/>
</dbReference>
<sequence length="160" mass="16589">MTETQNSELPGVSRRTVTKAMAWAVPAVAVAVNAPTAAASCIPNVIIGQNACKCPGQSTGDPWGYYLTFTTDGTVCPDTTSEICVTNVEKANGSVFTPGPGVTFPICFTAGTETGQYLFNSTNSGNFLEITYTVDGGTPIVDDKIPTSDISDCTDGRCAA</sequence>
<dbReference type="AlphaFoldDB" id="A0A6I3M1X7"/>
<gene>
    <name evidence="1" type="ORF">GJ743_00760</name>
</gene>